<dbReference type="InterPro" id="IPR038371">
    <property type="entry name" value="Cu_polyphenol_OxRdtase_sf"/>
</dbReference>
<reference evidence="11" key="1">
    <citation type="submission" date="2023-01" db="EMBL/GenBank/DDBJ databases">
        <title>Sulfurovum sp. zt1-1 genome assembly.</title>
        <authorList>
            <person name="Wang J."/>
        </authorList>
    </citation>
    <scope>NUCLEOTIDE SEQUENCE</scope>
    <source>
        <strain evidence="11">Zt1-1</strain>
    </source>
</reference>
<evidence type="ECO:0000256" key="1">
    <source>
        <dbReference type="ARBA" id="ARBA00000553"/>
    </source>
</evidence>
<evidence type="ECO:0000256" key="2">
    <source>
        <dbReference type="ARBA" id="ARBA00007353"/>
    </source>
</evidence>
<dbReference type="Gene3D" id="3.60.140.10">
    <property type="entry name" value="CNF1/YfiH-like putative cysteine hydrolases"/>
    <property type="match status" value="1"/>
</dbReference>
<accession>A0ABT7QVF7</accession>
<dbReference type="InterPro" id="IPR011324">
    <property type="entry name" value="Cytotoxic_necrot_fac-like_cat"/>
</dbReference>
<comment type="catalytic activity">
    <reaction evidence="8">
        <text>adenosine + phosphate = alpha-D-ribose 1-phosphate + adenine</text>
        <dbReference type="Rhea" id="RHEA:27642"/>
        <dbReference type="ChEBI" id="CHEBI:16335"/>
        <dbReference type="ChEBI" id="CHEBI:16708"/>
        <dbReference type="ChEBI" id="CHEBI:43474"/>
        <dbReference type="ChEBI" id="CHEBI:57720"/>
        <dbReference type="EC" id="2.4.2.1"/>
    </reaction>
    <physiologicalReaction direction="left-to-right" evidence="8">
        <dbReference type="Rhea" id="RHEA:27643"/>
    </physiologicalReaction>
</comment>
<evidence type="ECO:0000256" key="3">
    <source>
        <dbReference type="ARBA" id="ARBA00022679"/>
    </source>
</evidence>
<comment type="similarity">
    <text evidence="2 10">Belongs to the purine nucleoside phosphorylase YfiH/LACC1 family.</text>
</comment>
<comment type="catalytic activity">
    <reaction evidence="9">
        <text>S-methyl-5'-thioadenosine + phosphate = 5-(methylsulfanyl)-alpha-D-ribose 1-phosphate + adenine</text>
        <dbReference type="Rhea" id="RHEA:11852"/>
        <dbReference type="ChEBI" id="CHEBI:16708"/>
        <dbReference type="ChEBI" id="CHEBI:17509"/>
        <dbReference type="ChEBI" id="CHEBI:43474"/>
        <dbReference type="ChEBI" id="CHEBI:58533"/>
        <dbReference type="EC" id="2.4.2.28"/>
    </reaction>
    <physiologicalReaction direction="left-to-right" evidence="9">
        <dbReference type="Rhea" id="RHEA:11853"/>
    </physiologicalReaction>
</comment>
<evidence type="ECO:0000256" key="5">
    <source>
        <dbReference type="ARBA" id="ARBA00022801"/>
    </source>
</evidence>
<evidence type="ECO:0000256" key="4">
    <source>
        <dbReference type="ARBA" id="ARBA00022723"/>
    </source>
</evidence>
<evidence type="ECO:0000256" key="6">
    <source>
        <dbReference type="ARBA" id="ARBA00022833"/>
    </source>
</evidence>
<keyword evidence="12" id="KW-1185">Reference proteome</keyword>
<comment type="catalytic activity">
    <reaction evidence="7">
        <text>adenosine + H2O + H(+) = inosine + NH4(+)</text>
        <dbReference type="Rhea" id="RHEA:24408"/>
        <dbReference type="ChEBI" id="CHEBI:15377"/>
        <dbReference type="ChEBI" id="CHEBI:15378"/>
        <dbReference type="ChEBI" id="CHEBI:16335"/>
        <dbReference type="ChEBI" id="CHEBI:17596"/>
        <dbReference type="ChEBI" id="CHEBI:28938"/>
        <dbReference type="EC" id="3.5.4.4"/>
    </reaction>
    <physiologicalReaction direction="left-to-right" evidence="7">
        <dbReference type="Rhea" id="RHEA:24409"/>
    </physiologicalReaction>
</comment>
<name>A0ABT7QVF7_9BACT</name>
<keyword evidence="6" id="KW-0862">Zinc</keyword>
<evidence type="ECO:0000256" key="8">
    <source>
        <dbReference type="ARBA" id="ARBA00048968"/>
    </source>
</evidence>
<proteinExistence type="inferred from homology"/>
<dbReference type="EMBL" id="JAQIBD010000001">
    <property type="protein sequence ID" value="MDM5270772.1"/>
    <property type="molecule type" value="Genomic_DNA"/>
</dbReference>
<gene>
    <name evidence="11" type="primary">pgeF</name>
    <name evidence="11" type="ORF">PGH07_01115</name>
</gene>
<protein>
    <recommendedName>
        <fullName evidence="10">Purine nucleoside phosphorylase</fullName>
    </recommendedName>
</protein>
<evidence type="ECO:0000256" key="9">
    <source>
        <dbReference type="ARBA" id="ARBA00049893"/>
    </source>
</evidence>
<keyword evidence="3" id="KW-0808">Transferase</keyword>
<evidence type="ECO:0000313" key="12">
    <source>
        <dbReference type="Proteomes" id="UP001169069"/>
    </source>
</evidence>
<dbReference type="CDD" id="cd16833">
    <property type="entry name" value="YfiH"/>
    <property type="match status" value="1"/>
</dbReference>
<dbReference type="PANTHER" id="PTHR30616">
    <property type="entry name" value="UNCHARACTERIZED PROTEIN YFIH"/>
    <property type="match status" value="1"/>
</dbReference>
<dbReference type="Pfam" id="PF02578">
    <property type="entry name" value="Cu-oxidase_4"/>
    <property type="match status" value="1"/>
</dbReference>
<comment type="caution">
    <text evidence="11">The sequence shown here is derived from an EMBL/GenBank/DDBJ whole genome shotgun (WGS) entry which is preliminary data.</text>
</comment>
<dbReference type="RefSeq" id="WP_289412048.1">
    <property type="nucleotide sequence ID" value="NZ_JAQIBD010000001.1"/>
</dbReference>
<sequence>MAEFYCSKLLGKFEQCLHAVTTKDSKLTYHGSLALHTGEAANEIISNRLEMAQRLGADIDAHFIVANQTHSDNITVIESRESKGWHTIEDAIENCDALITDQKGVVLTILTADCVPVLLFDSKKEIVAAVHAGWKGTKADITGKTVGKMIEVFGSDPEDIIAFIAPSIGRCCYEVGEDVAQHFMDTEAFDKVGEKYMLDLPLINQKQLLDAGLIAEHIEMSGQCTSCEVEKYFSYRKEQGCSGRFMSMIALTF</sequence>
<comment type="catalytic activity">
    <reaction evidence="1">
        <text>inosine + phosphate = alpha-D-ribose 1-phosphate + hypoxanthine</text>
        <dbReference type="Rhea" id="RHEA:27646"/>
        <dbReference type="ChEBI" id="CHEBI:17368"/>
        <dbReference type="ChEBI" id="CHEBI:17596"/>
        <dbReference type="ChEBI" id="CHEBI:43474"/>
        <dbReference type="ChEBI" id="CHEBI:57720"/>
        <dbReference type="EC" id="2.4.2.1"/>
    </reaction>
    <physiologicalReaction direction="left-to-right" evidence="1">
        <dbReference type="Rhea" id="RHEA:27647"/>
    </physiologicalReaction>
</comment>
<evidence type="ECO:0000256" key="7">
    <source>
        <dbReference type="ARBA" id="ARBA00047989"/>
    </source>
</evidence>
<dbReference type="SUPFAM" id="SSF64438">
    <property type="entry name" value="CNF1/YfiH-like putative cysteine hydrolases"/>
    <property type="match status" value="1"/>
</dbReference>
<dbReference type="InterPro" id="IPR003730">
    <property type="entry name" value="Cu_polyphenol_OxRdtase"/>
</dbReference>
<evidence type="ECO:0000313" key="11">
    <source>
        <dbReference type="EMBL" id="MDM5270772.1"/>
    </source>
</evidence>
<dbReference type="NCBIfam" id="TIGR00726">
    <property type="entry name" value="peptidoglycan editing factor PgeF"/>
    <property type="match status" value="1"/>
</dbReference>
<evidence type="ECO:0000256" key="10">
    <source>
        <dbReference type="RuleBase" id="RU361274"/>
    </source>
</evidence>
<organism evidence="11 12">
    <name type="scientific">Sulfurovum zhangzhouensis</name>
    <dbReference type="NCBI Taxonomy" id="3019067"/>
    <lineage>
        <taxon>Bacteria</taxon>
        <taxon>Pseudomonadati</taxon>
        <taxon>Campylobacterota</taxon>
        <taxon>Epsilonproteobacteria</taxon>
        <taxon>Campylobacterales</taxon>
        <taxon>Sulfurovaceae</taxon>
        <taxon>Sulfurovum</taxon>
    </lineage>
</organism>
<dbReference type="PANTHER" id="PTHR30616:SF2">
    <property type="entry name" value="PURINE NUCLEOSIDE PHOSPHORYLASE LACC1"/>
    <property type="match status" value="1"/>
</dbReference>
<dbReference type="Proteomes" id="UP001169069">
    <property type="component" value="Unassembled WGS sequence"/>
</dbReference>
<keyword evidence="4" id="KW-0479">Metal-binding</keyword>
<keyword evidence="5" id="KW-0378">Hydrolase</keyword>